<dbReference type="OrthoDB" id="9447832at2759"/>
<name>K9IG09_DESRO</name>
<evidence type="ECO:0000313" key="8">
    <source>
        <dbReference type="EMBL" id="JAA44853.1"/>
    </source>
</evidence>
<dbReference type="InterPro" id="IPR001811">
    <property type="entry name" value="Chemokine_IL8-like_dom"/>
</dbReference>
<evidence type="ECO:0000256" key="3">
    <source>
        <dbReference type="ARBA" id="ARBA00022514"/>
    </source>
</evidence>
<dbReference type="SMART" id="SM00199">
    <property type="entry name" value="SCY"/>
    <property type="match status" value="1"/>
</dbReference>
<reference evidence="8" key="1">
    <citation type="submission" date="2012-11" db="EMBL/GenBank/DDBJ databases">
        <title>The Vampirome: Transcriptome and Proteome Analysis of the Submandibular and Accessory Glands of the Vampire Bat and Vector of Human Rabies, Desmodus rotundus.</title>
        <authorList>
            <person name="Francischetti I.M.B."/>
            <person name="Assumpcao T.C.F."/>
            <person name="Ma D."/>
            <person name="Vicente E.C."/>
            <person name="Ribeiro J.M.C."/>
        </authorList>
    </citation>
    <scope>NUCLEOTIDE SEQUENCE</scope>
    <source>
        <tissue evidence="8">Salivary gland</tissue>
    </source>
</reference>
<dbReference type="GO" id="GO:0006954">
    <property type="term" value="P:inflammatory response"/>
    <property type="evidence" value="ECO:0007669"/>
    <property type="project" value="TreeGrafter"/>
</dbReference>
<evidence type="ECO:0000259" key="7">
    <source>
        <dbReference type="SMART" id="SM00199"/>
    </source>
</evidence>
<dbReference type="GO" id="GO:0070098">
    <property type="term" value="P:chemokine-mediated signaling pathway"/>
    <property type="evidence" value="ECO:0007669"/>
    <property type="project" value="TreeGrafter"/>
</dbReference>
<evidence type="ECO:0000256" key="5">
    <source>
        <dbReference type="ARBA" id="ARBA00022729"/>
    </source>
</evidence>
<dbReference type="GO" id="GO:0048020">
    <property type="term" value="F:CCR chemokine receptor binding"/>
    <property type="evidence" value="ECO:0007669"/>
    <property type="project" value="TreeGrafter"/>
</dbReference>
<protein>
    <submittedName>
        <fullName evidence="8">Putative c-c motif chemokine 3-like 1</fullName>
    </submittedName>
</protein>
<comment type="subcellular location">
    <subcellularLocation>
        <location evidence="1">Secreted</location>
    </subcellularLocation>
</comment>
<dbReference type="GO" id="GO:0030335">
    <property type="term" value="P:positive regulation of cell migration"/>
    <property type="evidence" value="ECO:0007669"/>
    <property type="project" value="TreeGrafter"/>
</dbReference>
<organism evidence="8">
    <name type="scientific">Desmodus rotundus</name>
    <name type="common">Vampire bat</name>
    <dbReference type="NCBI Taxonomy" id="9430"/>
    <lineage>
        <taxon>Eukaryota</taxon>
        <taxon>Metazoa</taxon>
        <taxon>Chordata</taxon>
        <taxon>Craniata</taxon>
        <taxon>Vertebrata</taxon>
        <taxon>Euteleostomi</taxon>
        <taxon>Mammalia</taxon>
        <taxon>Eutheria</taxon>
        <taxon>Laurasiatheria</taxon>
        <taxon>Chiroptera</taxon>
        <taxon>Yangochiroptera</taxon>
        <taxon>Phyllostomidae</taxon>
        <taxon>Desmodontinae</taxon>
        <taxon>Desmodus</taxon>
    </lineage>
</organism>
<dbReference type="SUPFAM" id="SSF54117">
    <property type="entry name" value="Interleukin 8-like chemokines"/>
    <property type="match status" value="1"/>
</dbReference>
<keyword evidence="4" id="KW-0964">Secreted</keyword>
<dbReference type="GO" id="GO:0008009">
    <property type="term" value="F:chemokine activity"/>
    <property type="evidence" value="ECO:0007669"/>
    <property type="project" value="InterPro"/>
</dbReference>
<feature type="domain" description="Chemokine interleukin-8-like" evidence="7">
    <location>
        <begin position="28"/>
        <end position="86"/>
    </location>
</feature>
<comment type="similarity">
    <text evidence="2">Belongs to the intercrine beta (chemokine CC) family.</text>
</comment>
<dbReference type="EMBL" id="GABZ01008672">
    <property type="protein sequence ID" value="JAA44853.1"/>
    <property type="molecule type" value="mRNA"/>
</dbReference>
<keyword evidence="5 6" id="KW-0732">Signal</keyword>
<dbReference type="FunFam" id="2.40.50.40:FF:000002">
    <property type="entry name" value="C-C motif chemokine"/>
    <property type="match status" value="1"/>
</dbReference>
<dbReference type="InterPro" id="IPR036048">
    <property type="entry name" value="Interleukin_8-like_sf"/>
</dbReference>
<evidence type="ECO:0000256" key="6">
    <source>
        <dbReference type="SAM" id="SignalP"/>
    </source>
</evidence>
<sequence length="94" mass="10492">MKVLGATVLVLLCTGALCSYQEEKIYIVSTCCVSYTARQIPRKLVVSYFKTSSQCSDPAVIFLTKKGLHICANPKDAWVRDYISNMEEVPQVVQ</sequence>
<dbReference type="PANTHER" id="PTHR12015:SF183">
    <property type="entry name" value="C-C MOTIF CHEMOKINE 3"/>
    <property type="match status" value="1"/>
</dbReference>
<dbReference type="Pfam" id="PF00048">
    <property type="entry name" value="IL8"/>
    <property type="match status" value="1"/>
</dbReference>
<dbReference type="KEGG" id="dro:112298827"/>
<proteinExistence type="evidence at transcript level"/>
<dbReference type="Gene3D" id="2.40.50.40">
    <property type="match status" value="1"/>
</dbReference>
<dbReference type="GO" id="GO:0005615">
    <property type="term" value="C:extracellular space"/>
    <property type="evidence" value="ECO:0007669"/>
    <property type="project" value="UniProtKB-KW"/>
</dbReference>
<evidence type="ECO:0000256" key="4">
    <source>
        <dbReference type="ARBA" id="ARBA00022525"/>
    </source>
</evidence>
<dbReference type="InterPro" id="IPR039809">
    <property type="entry name" value="Chemokine_b/g/d"/>
</dbReference>
<evidence type="ECO:0000256" key="1">
    <source>
        <dbReference type="ARBA" id="ARBA00004613"/>
    </source>
</evidence>
<dbReference type="CDD" id="cd00272">
    <property type="entry name" value="Chemokine_CC"/>
    <property type="match status" value="1"/>
</dbReference>
<evidence type="ECO:0000256" key="2">
    <source>
        <dbReference type="ARBA" id="ARBA00010868"/>
    </source>
</evidence>
<dbReference type="GeneID" id="112298827"/>
<dbReference type="RefSeq" id="XP_024409715.1">
    <property type="nucleotide sequence ID" value="XM_024553947.3"/>
</dbReference>
<accession>K9IG09</accession>
<feature type="signal peptide" evidence="6">
    <location>
        <begin position="1"/>
        <end position="18"/>
    </location>
</feature>
<feature type="chain" id="PRO_5003932166" evidence="6">
    <location>
        <begin position="19"/>
        <end position="94"/>
    </location>
</feature>
<dbReference type="PANTHER" id="PTHR12015">
    <property type="entry name" value="SMALL INDUCIBLE CYTOKINE A"/>
    <property type="match status" value="1"/>
</dbReference>
<keyword evidence="3" id="KW-0202">Cytokine</keyword>
<dbReference type="AlphaFoldDB" id="K9IG09"/>
<dbReference type="GO" id="GO:0061844">
    <property type="term" value="P:antimicrobial humoral immune response mediated by antimicrobial peptide"/>
    <property type="evidence" value="ECO:0007669"/>
    <property type="project" value="TreeGrafter"/>
</dbReference>